<dbReference type="Proteomes" id="UP001148737">
    <property type="component" value="Unassembled WGS sequence"/>
</dbReference>
<reference evidence="1" key="1">
    <citation type="submission" date="2022-07" db="EMBL/GenBank/DDBJ databases">
        <title>Genome Sequence of Lecanicillium saksenae.</title>
        <authorList>
            <person name="Buettner E."/>
        </authorList>
    </citation>
    <scope>NUCLEOTIDE SEQUENCE</scope>
    <source>
        <strain evidence="1">VT-O1</strain>
    </source>
</reference>
<accession>A0ACC1R744</accession>
<proteinExistence type="predicted"/>
<dbReference type="EMBL" id="JANAKD010000039">
    <property type="protein sequence ID" value="KAJ3498689.1"/>
    <property type="molecule type" value="Genomic_DNA"/>
</dbReference>
<name>A0ACC1R744_9HYPO</name>
<organism evidence="1 2">
    <name type="scientific">Lecanicillium saksenae</name>
    <dbReference type="NCBI Taxonomy" id="468837"/>
    <lineage>
        <taxon>Eukaryota</taxon>
        <taxon>Fungi</taxon>
        <taxon>Dikarya</taxon>
        <taxon>Ascomycota</taxon>
        <taxon>Pezizomycotina</taxon>
        <taxon>Sordariomycetes</taxon>
        <taxon>Hypocreomycetidae</taxon>
        <taxon>Hypocreales</taxon>
        <taxon>Cordycipitaceae</taxon>
        <taxon>Lecanicillium</taxon>
    </lineage>
</organism>
<sequence>MHASTPWAEYVLTSTQEVEQTALQLWDLGNALYDPLRGSTGHWRLPKCYRRDSGPESSLGLTGDATDASVLLMEDLGDVQDIMSHIQNNAAAPHLPPNLEAQILAAGEILGISLARLHSQYNLSRIANYFSTQAIFSQSLTNHLVWGAMLDSLPEYLSTFADGKELFLRVEEDFKFPKYSYPRVLSHGDFHTGNVLMPSPNSGSVIPIVIDWEFAHLGRGINDDASKFTASIHCILIDARRDGCGASLVTLLRRLISGFCSGYRTTAQQRWDAKNAEDKNLLLLRSAMLFHGTEMIVFASEFMSESLALQEMLSIGVWYLRNACADAEAFASQDLAKLALEEDESIINSLFSNEIC</sequence>
<keyword evidence="2" id="KW-1185">Reference proteome</keyword>
<comment type="caution">
    <text evidence="1">The sequence shown here is derived from an EMBL/GenBank/DDBJ whole genome shotgun (WGS) entry which is preliminary data.</text>
</comment>
<gene>
    <name evidence="1" type="ORF">NLG97_g932</name>
</gene>
<evidence type="ECO:0000313" key="2">
    <source>
        <dbReference type="Proteomes" id="UP001148737"/>
    </source>
</evidence>
<protein>
    <submittedName>
        <fullName evidence="1">Uncharacterized protein</fullName>
    </submittedName>
</protein>
<evidence type="ECO:0000313" key="1">
    <source>
        <dbReference type="EMBL" id="KAJ3498689.1"/>
    </source>
</evidence>